<dbReference type="HOGENOM" id="CLU_2933648_0_0_3"/>
<dbReference type="RefSeq" id="WP_009546004.1">
    <property type="nucleotide sequence ID" value="NC_010546.1"/>
</dbReference>
<name>B1WR58_CROS5</name>
<dbReference type="eggNOG" id="ENOG50321KV">
    <property type="taxonomic scope" value="Bacteria"/>
</dbReference>
<evidence type="ECO:0000313" key="2">
    <source>
        <dbReference type="Proteomes" id="UP000001203"/>
    </source>
</evidence>
<reference evidence="1 2" key="1">
    <citation type="journal article" date="2008" name="Proc. Natl. Acad. Sci. U.S.A.">
        <title>The genome of Cyanothece 51142, a unicellular diazotrophic cyanobacterium important in the marine nitrogen cycle.</title>
        <authorList>
            <person name="Welsh E.A."/>
            <person name="Liberton M."/>
            <person name="Stoeckel J."/>
            <person name="Loh T."/>
            <person name="Elvitigala T."/>
            <person name="Wang C."/>
            <person name="Wollam A."/>
            <person name="Fulton R.S."/>
            <person name="Clifton S.W."/>
            <person name="Jacobs J.M."/>
            <person name="Aurora R."/>
            <person name="Ghosh B.K."/>
            <person name="Sherman L.A."/>
            <person name="Smith R.D."/>
            <person name="Wilson R.K."/>
            <person name="Pakrasi H.B."/>
        </authorList>
    </citation>
    <scope>NUCLEOTIDE SEQUENCE [LARGE SCALE GENOMIC DNA]</scope>
    <source>
        <strain evidence="2">ATCC 51142 / BH68</strain>
    </source>
</reference>
<dbReference type="Proteomes" id="UP000001203">
    <property type="component" value="Chromosome circular"/>
</dbReference>
<sequence length="60" mass="7047">MHLTLPKWLQPTFSIPKEQDTTHDDSLKEKTLQDILSQQQGLSQPTASLNYLDNYIHQYF</sequence>
<evidence type="ECO:0000313" key="1">
    <source>
        <dbReference type="EMBL" id="ACB50116.1"/>
    </source>
</evidence>
<dbReference type="KEGG" id="cyt:cce_0765"/>
<proteinExistence type="predicted"/>
<gene>
    <name evidence="1" type="ordered locus">cce_0765</name>
</gene>
<protein>
    <submittedName>
        <fullName evidence="1">Uncharacterized protein</fullName>
    </submittedName>
</protein>
<dbReference type="OrthoDB" id="428563at2"/>
<dbReference type="EMBL" id="CP000806">
    <property type="protein sequence ID" value="ACB50116.1"/>
    <property type="molecule type" value="Genomic_DNA"/>
</dbReference>
<dbReference type="AlphaFoldDB" id="B1WR58"/>
<keyword evidence="2" id="KW-1185">Reference proteome</keyword>
<organism evidence="1 2">
    <name type="scientific">Crocosphaera subtropica (strain ATCC 51142 / BH68)</name>
    <name type="common">Cyanothece sp. (strain ATCC 51142)</name>
    <dbReference type="NCBI Taxonomy" id="43989"/>
    <lineage>
        <taxon>Bacteria</taxon>
        <taxon>Bacillati</taxon>
        <taxon>Cyanobacteriota</taxon>
        <taxon>Cyanophyceae</taxon>
        <taxon>Oscillatoriophycideae</taxon>
        <taxon>Chroococcales</taxon>
        <taxon>Aphanothecaceae</taxon>
        <taxon>Crocosphaera</taxon>
        <taxon>Crocosphaera subtropica</taxon>
    </lineage>
</organism>
<accession>B1WR58</accession>